<accession>A0ABP7L537</accession>
<dbReference type="Proteomes" id="UP001500827">
    <property type="component" value="Unassembled WGS sequence"/>
</dbReference>
<evidence type="ECO:0000313" key="2">
    <source>
        <dbReference type="EMBL" id="GAA3894507.1"/>
    </source>
</evidence>
<name>A0ABP7L537_9SPHN</name>
<keyword evidence="3" id="KW-1185">Reference proteome</keyword>
<dbReference type="Pfam" id="PF07238">
    <property type="entry name" value="PilZ"/>
    <property type="match status" value="2"/>
</dbReference>
<dbReference type="SUPFAM" id="SSF141371">
    <property type="entry name" value="PilZ domain-like"/>
    <property type="match status" value="2"/>
</dbReference>
<dbReference type="EMBL" id="BAABBM010000001">
    <property type="protein sequence ID" value="GAA3894507.1"/>
    <property type="molecule type" value="Genomic_DNA"/>
</dbReference>
<reference evidence="3" key="1">
    <citation type="journal article" date="2019" name="Int. J. Syst. Evol. Microbiol.">
        <title>The Global Catalogue of Microorganisms (GCM) 10K type strain sequencing project: providing services to taxonomists for standard genome sequencing and annotation.</title>
        <authorList>
            <consortium name="The Broad Institute Genomics Platform"/>
            <consortium name="The Broad Institute Genome Sequencing Center for Infectious Disease"/>
            <person name="Wu L."/>
            <person name="Ma J."/>
        </authorList>
    </citation>
    <scope>NUCLEOTIDE SEQUENCE [LARGE SCALE GENOMIC DNA]</scope>
    <source>
        <strain evidence="3">JCM 17543</strain>
    </source>
</reference>
<feature type="domain" description="PilZ" evidence="1">
    <location>
        <begin position="112"/>
        <end position="192"/>
    </location>
</feature>
<feature type="domain" description="PilZ" evidence="1">
    <location>
        <begin position="16"/>
        <end position="100"/>
    </location>
</feature>
<evidence type="ECO:0000259" key="1">
    <source>
        <dbReference type="Pfam" id="PF07238"/>
    </source>
</evidence>
<protein>
    <recommendedName>
        <fullName evidence="1">PilZ domain-containing protein</fullName>
    </recommendedName>
</protein>
<dbReference type="InterPro" id="IPR009875">
    <property type="entry name" value="PilZ_domain"/>
</dbReference>
<gene>
    <name evidence="2" type="ORF">GCM10022276_12070</name>
</gene>
<sequence>MRTSSSKKTEGWRSTERRKEQRFTLILRAGILEQGGKSSLCIVRNVSSAGVQVKLYSTPVLDAKATIRVADELPVSGRIAWINDDVAGITFDEELDAPTLLRVQQRIRPKRRRALPRMLVDSTATVQCGGRTCRAKVRDISSLGTRVATLRPLAVGNAAMVTFPELPAIKAYVRWCDEDEAGLVFETPIPMQIIARWLDSQVRVIG</sequence>
<proteinExistence type="predicted"/>
<evidence type="ECO:0000313" key="3">
    <source>
        <dbReference type="Proteomes" id="UP001500827"/>
    </source>
</evidence>
<dbReference type="RefSeq" id="WP_344698777.1">
    <property type="nucleotide sequence ID" value="NZ_BAABBM010000001.1"/>
</dbReference>
<organism evidence="2 3">
    <name type="scientific">Sphingomonas limnosediminicola</name>
    <dbReference type="NCBI Taxonomy" id="940133"/>
    <lineage>
        <taxon>Bacteria</taxon>
        <taxon>Pseudomonadati</taxon>
        <taxon>Pseudomonadota</taxon>
        <taxon>Alphaproteobacteria</taxon>
        <taxon>Sphingomonadales</taxon>
        <taxon>Sphingomonadaceae</taxon>
        <taxon>Sphingomonas</taxon>
    </lineage>
</organism>
<comment type="caution">
    <text evidence="2">The sequence shown here is derived from an EMBL/GenBank/DDBJ whole genome shotgun (WGS) entry which is preliminary data.</text>
</comment>
<dbReference type="Gene3D" id="2.40.10.220">
    <property type="entry name" value="predicted glycosyltransferase like domains"/>
    <property type="match status" value="2"/>
</dbReference>